<feature type="transmembrane region" description="Helical" evidence="1">
    <location>
        <begin position="60"/>
        <end position="82"/>
    </location>
</feature>
<accession>H1VVS1</accession>
<keyword evidence="1" id="KW-0472">Membrane</keyword>
<evidence type="ECO:0000313" key="2">
    <source>
        <dbReference type="EMBL" id="CCF44332.1"/>
    </source>
</evidence>
<evidence type="ECO:0000256" key="1">
    <source>
        <dbReference type="SAM" id="Phobius"/>
    </source>
</evidence>
<evidence type="ECO:0000313" key="3">
    <source>
        <dbReference type="Proteomes" id="UP000007174"/>
    </source>
</evidence>
<dbReference type="STRING" id="759273.H1VVS1"/>
<dbReference type="VEuPathDB" id="FungiDB:CH63R_04127"/>
<keyword evidence="1" id="KW-1133">Transmembrane helix</keyword>
<reference evidence="3" key="1">
    <citation type="journal article" date="2012" name="Nat. Genet.">
        <title>Lifestyle transitions in plant pathogenic Colletotrichum fungi deciphered by genome and transcriptome analyses.</title>
        <authorList>
            <person name="O'Connell R.J."/>
            <person name="Thon M.R."/>
            <person name="Hacquard S."/>
            <person name="Amyotte S.G."/>
            <person name="Kleemann J."/>
            <person name="Torres M.F."/>
            <person name="Damm U."/>
            <person name="Buiate E.A."/>
            <person name="Epstein L."/>
            <person name="Alkan N."/>
            <person name="Altmueller J."/>
            <person name="Alvarado-Balderrama L."/>
            <person name="Bauser C.A."/>
            <person name="Becker C."/>
            <person name="Birren B.W."/>
            <person name="Chen Z."/>
            <person name="Choi J."/>
            <person name="Crouch J.A."/>
            <person name="Duvick J.P."/>
            <person name="Farman M.A."/>
            <person name="Gan P."/>
            <person name="Heiman D."/>
            <person name="Henrissat B."/>
            <person name="Howard R.J."/>
            <person name="Kabbage M."/>
            <person name="Koch C."/>
            <person name="Kracher B."/>
            <person name="Kubo Y."/>
            <person name="Law A.D."/>
            <person name="Lebrun M.-H."/>
            <person name="Lee Y.-H."/>
            <person name="Miyara I."/>
            <person name="Moore N."/>
            <person name="Neumann U."/>
            <person name="Nordstroem K."/>
            <person name="Panaccione D.G."/>
            <person name="Panstruga R."/>
            <person name="Place M."/>
            <person name="Proctor R.H."/>
            <person name="Prusky D."/>
            <person name="Rech G."/>
            <person name="Reinhardt R."/>
            <person name="Rollins J.A."/>
            <person name="Rounsley S."/>
            <person name="Schardl C.L."/>
            <person name="Schwartz D.C."/>
            <person name="Shenoy N."/>
            <person name="Shirasu K."/>
            <person name="Sikhakolli U.R."/>
            <person name="Stueber K."/>
            <person name="Sukno S.A."/>
            <person name="Sweigard J.A."/>
            <person name="Takano Y."/>
            <person name="Takahara H."/>
            <person name="Trail F."/>
            <person name="van der Does H.C."/>
            <person name="Voll L.M."/>
            <person name="Will I."/>
            <person name="Young S."/>
            <person name="Zeng Q."/>
            <person name="Zhang J."/>
            <person name="Zhou S."/>
            <person name="Dickman M.B."/>
            <person name="Schulze-Lefert P."/>
            <person name="Ver Loren van Themaat E."/>
            <person name="Ma L.-J."/>
            <person name="Vaillancourt L.J."/>
        </authorList>
    </citation>
    <scope>NUCLEOTIDE SEQUENCE [LARGE SCALE GENOMIC DNA]</scope>
    <source>
        <strain evidence="3">IMI 349063</strain>
    </source>
</reference>
<dbReference type="AlphaFoldDB" id="H1VVS1"/>
<protein>
    <submittedName>
        <fullName evidence="2">Uncharacterized protein</fullName>
    </submittedName>
</protein>
<keyword evidence="1" id="KW-0812">Transmembrane</keyword>
<name>H1VVS1_COLHI</name>
<sequence length="83" mass="9027">MDPEGASTPGEERRTQQQVDNAIRAIREKKPLPEIDFSIHTMEDGTQVNTMERVCKGIPYVPLVGTAFIAAAAMSLAILPSIC</sequence>
<dbReference type="HOGENOM" id="CLU_2542463_0_0_1"/>
<dbReference type="Proteomes" id="UP000007174">
    <property type="component" value="Unassembled WGS sequence"/>
</dbReference>
<gene>
    <name evidence="2" type="ORF">CH063_03304</name>
</gene>
<proteinExistence type="predicted"/>
<organism evidence="2 3">
    <name type="scientific">Colletotrichum higginsianum (strain IMI 349063)</name>
    <name type="common">Crucifer anthracnose fungus</name>
    <dbReference type="NCBI Taxonomy" id="759273"/>
    <lineage>
        <taxon>Eukaryota</taxon>
        <taxon>Fungi</taxon>
        <taxon>Dikarya</taxon>
        <taxon>Ascomycota</taxon>
        <taxon>Pezizomycotina</taxon>
        <taxon>Sordariomycetes</taxon>
        <taxon>Hypocreomycetidae</taxon>
        <taxon>Glomerellales</taxon>
        <taxon>Glomerellaceae</taxon>
        <taxon>Colletotrichum</taxon>
        <taxon>Colletotrichum destructivum species complex</taxon>
    </lineage>
</organism>
<dbReference type="EMBL" id="CACQ02006823">
    <property type="protein sequence ID" value="CCF44332.1"/>
    <property type="molecule type" value="Genomic_DNA"/>
</dbReference>